<dbReference type="AlphaFoldDB" id="A0A508WYS6"/>
<name>A0A508WYS6_9HYPH</name>
<sequence length="63" mass="6686">MNGSRLHCRLSGDATIGSKQSRNDTLTLAGRAPRPVGFLRRCGVTLLHAPPDCIRTRTGPATG</sequence>
<proteinExistence type="predicted"/>
<dbReference type="Proteomes" id="UP000507954">
    <property type="component" value="Unassembled WGS sequence"/>
</dbReference>
<dbReference type="EMBL" id="CABFNB010000097">
    <property type="protein sequence ID" value="VTZ61890.1"/>
    <property type="molecule type" value="Genomic_DNA"/>
</dbReference>
<protein>
    <submittedName>
        <fullName evidence="1">Uncharacterized protein</fullName>
    </submittedName>
</protein>
<accession>A0A508WYS6</accession>
<gene>
    <name evidence="1" type="ORF">EMEDMD4_310139</name>
</gene>
<reference evidence="1" key="1">
    <citation type="submission" date="2019-06" db="EMBL/GenBank/DDBJ databases">
        <authorList>
            <person name="Le Quere A."/>
            <person name="Colella S."/>
        </authorList>
    </citation>
    <scope>NUCLEOTIDE SEQUENCE</scope>
    <source>
        <strain evidence="1">EmedicaeMD41</strain>
    </source>
</reference>
<evidence type="ECO:0000313" key="1">
    <source>
        <dbReference type="EMBL" id="VTZ61890.1"/>
    </source>
</evidence>
<organism evidence="1">
    <name type="scientific">Sinorhizobium medicae</name>
    <dbReference type="NCBI Taxonomy" id="110321"/>
    <lineage>
        <taxon>Bacteria</taxon>
        <taxon>Pseudomonadati</taxon>
        <taxon>Pseudomonadota</taxon>
        <taxon>Alphaproteobacteria</taxon>
        <taxon>Hyphomicrobiales</taxon>
        <taxon>Rhizobiaceae</taxon>
        <taxon>Sinorhizobium/Ensifer group</taxon>
        <taxon>Sinorhizobium</taxon>
    </lineage>
</organism>